<reference evidence="2 3" key="1">
    <citation type="submission" date="2016-09" db="EMBL/GenBank/DDBJ databases">
        <title>Extensive genetic diversity and differential bi-allelic expression allows diatom success in the polar Southern Ocean.</title>
        <authorList>
            <consortium name="DOE Joint Genome Institute"/>
            <person name="Mock T."/>
            <person name="Otillar R.P."/>
            <person name="Strauss J."/>
            <person name="Dupont C."/>
            <person name="Frickenhaus S."/>
            <person name="Maumus F."/>
            <person name="Mcmullan M."/>
            <person name="Sanges R."/>
            <person name="Schmutz J."/>
            <person name="Toseland A."/>
            <person name="Valas R."/>
            <person name="Veluchamy A."/>
            <person name="Ward B.J."/>
            <person name="Allen A."/>
            <person name="Barry K."/>
            <person name="Falciatore A."/>
            <person name="Ferrante M."/>
            <person name="Fortunato A.E."/>
            <person name="Gloeckner G."/>
            <person name="Gruber A."/>
            <person name="Hipkin R."/>
            <person name="Janech M."/>
            <person name="Kroth P."/>
            <person name="Leese F."/>
            <person name="Lindquist E."/>
            <person name="Lyon B.R."/>
            <person name="Martin J."/>
            <person name="Mayer C."/>
            <person name="Parker M."/>
            <person name="Quesneville H."/>
            <person name="Raymond J."/>
            <person name="Uhlig C."/>
            <person name="Valentin K.U."/>
            <person name="Worden A.Z."/>
            <person name="Armbrust E.V."/>
            <person name="Bowler C."/>
            <person name="Green B."/>
            <person name="Moulton V."/>
            <person name="Van Oosterhout C."/>
            <person name="Grigoriev I."/>
        </authorList>
    </citation>
    <scope>NUCLEOTIDE SEQUENCE [LARGE SCALE GENOMIC DNA]</scope>
    <source>
        <strain evidence="2 3">CCMP1102</strain>
    </source>
</reference>
<protein>
    <submittedName>
        <fullName evidence="2">Uncharacterized protein</fullName>
    </submittedName>
</protein>
<keyword evidence="1" id="KW-0732">Signal</keyword>
<feature type="chain" id="PRO_5009192812" evidence="1">
    <location>
        <begin position="33"/>
        <end position="151"/>
    </location>
</feature>
<dbReference type="AlphaFoldDB" id="A0A1E7F8U7"/>
<feature type="signal peptide" evidence="1">
    <location>
        <begin position="1"/>
        <end position="32"/>
    </location>
</feature>
<dbReference type="KEGG" id="fcy:FRACYDRAFT_269619"/>
<evidence type="ECO:0000313" key="2">
    <source>
        <dbReference type="EMBL" id="OEU14600.1"/>
    </source>
</evidence>
<keyword evidence="3" id="KW-1185">Reference proteome</keyword>
<dbReference type="EMBL" id="KV784360">
    <property type="protein sequence ID" value="OEU14600.1"/>
    <property type="molecule type" value="Genomic_DNA"/>
</dbReference>
<name>A0A1E7F8U7_9STRA</name>
<evidence type="ECO:0000256" key="1">
    <source>
        <dbReference type="SAM" id="SignalP"/>
    </source>
</evidence>
<dbReference type="Proteomes" id="UP000095751">
    <property type="component" value="Unassembled WGS sequence"/>
</dbReference>
<dbReference type="InParanoid" id="A0A1E7F8U7"/>
<organism evidence="2 3">
    <name type="scientific">Fragilariopsis cylindrus CCMP1102</name>
    <dbReference type="NCBI Taxonomy" id="635003"/>
    <lineage>
        <taxon>Eukaryota</taxon>
        <taxon>Sar</taxon>
        <taxon>Stramenopiles</taxon>
        <taxon>Ochrophyta</taxon>
        <taxon>Bacillariophyta</taxon>
        <taxon>Bacillariophyceae</taxon>
        <taxon>Bacillariophycidae</taxon>
        <taxon>Bacillariales</taxon>
        <taxon>Bacillariaceae</taxon>
        <taxon>Fragilariopsis</taxon>
    </lineage>
</organism>
<gene>
    <name evidence="2" type="ORF">FRACYDRAFT_269619</name>
</gene>
<dbReference type="OrthoDB" id="421474at2759"/>
<dbReference type="PANTHER" id="PTHR47721:SF2">
    <property type="entry name" value="OS01G0235100 PROTEIN"/>
    <property type="match status" value="1"/>
</dbReference>
<dbReference type="PANTHER" id="PTHR47721">
    <property type="entry name" value="OS01G0235100 PROTEIN"/>
    <property type="match status" value="1"/>
</dbReference>
<proteinExistence type="predicted"/>
<accession>A0A1E7F8U7</accession>
<sequence length="151" mass="16798">MSVSSTQITIRLFAGWVFLLLGLLQAVPRTQSFHVVSSSSSTRNSRHASLIVSQNDNQRLPLFMVEENDGTDNEPPVIPVKKCPDCNKCDGSGRIEGGIGTVLTFWPIKCFRPCPNFIENGGLYQRAGQGLNEIAFGRDTKYGDDYDDYEY</sequence>
<evidence type="ECO:0000313" key="3">
    <source>
        <dbReference type="Proteomes" id="UP000095751"/>
    </source>
</evidence>